<feature type="transmembrane region" description="Helical" evidence="1">
    <location>
        <begin position="83"/>
        <end position="106"/>
    </location>
</feature>
<protein>
    <submittedName>
        <fullName evidence="2">Uncharacterized protein</fullName>
    </submittedName>
</protein>
<name>A0AAU9INK2_9CILI</name>
<evidence type="ECO:0000313" key="3">
    <source>
        <dbReference type="Proteomes" id="UP001162131"/>
    </source>
</evidence>
<evidence type="ECO:0000313" key="2">
    <source>
        <dbReference type="EMBL" id="CAG9314742.1"/>
    </source>
</evidence>
<keyword evidence="1" id="KW-0812">Transmembrane</keyword>
<comment type="caution">
    <text evidence="2">The sequence shown here is derived from an EMBL/GenBank/DDBJ whole genome shotgun (WGS) entry which is preliminary data.</text>
</comment>
<evidence type="ECO:0000256" key="1">
    <source>
        <dbReference type="SAM" id="Phobius"/>
    </source>
</evidence>
<dbReference type="Proteomes" id="UP001162131">
    <property type="component" value="Unassembled WGS sequence"/>
</dbReference>
<dbReference type="AlphaFoldDB" id="A0AAU9INK2"/>
<organism evidence="2 3">
    <name type="scientific">Blepharisma stoltei</name>
    <dbReference type="NCBI Taxonomy" id="1481888"/>
    <lineage>
        <taxon>Eukaryota</taxon>
        <taxon>Sar</taxon>
        <taxon>Alveolata</taxon>
        <taxon>Ciliophora</taxon>
        <taxon>Postciliodesmatophora</taxon>
        <taxon>Heterotrichea</taxon>
        <taxon>Heterotrichida</taxon>
        <taxon>Blepharismidae</taxon>
        <taxon>Blepharisma</taxon>
    </lineage>
</organism>
<dbReference type="EMBL" id="CAJZBQ010000012">
    <property type="protein sequence ID" value="CAG9314742.1"/>
    <property type="molecule type" value="Genomic_DNA"/>
</dbReference>
<gene>
    <name evidence="2" type="ORF">BSTOLATCC_MIC11737</name>
</gene>
<feature type="transmembrane region" description="Helical" evidence="1">
    <location>
        <begin position="113"/>
        <end position="139"/>
    </location>
</feature>
<sequence>MSGDESFAKRLQDIELANYWNHDQKVNEEIKQPMPLEINENNDKSEPAQANNEVPAPAEIDEELLKIKTFGDWNFRFNITDGIFVFMYGVGGLFILYLLIVLPIIWCCFYRRFYWILPFLQQFYVLGTIILRAVLVVIIKDNTAFVIIECIIIGLDFLYFWFLLKYMMLLPKLDSSERAELLKYIKDSKKTKKSEEKNKV</sequence>
<proteinExistence type="predicted"/>
<accession>A0AAU9INK2</accession>
<keyword evidence="1" id="KW-0472">Membrane</keyword>
<reference evidence="2" key="1">
    <citation type="submission" date="2021-09" db="EMBL/GenBank/DDBJ databases">
        <authorList>
            <consortium name="AG Swart"/>
            <person name="Singh M."/>
            <person name="Singh A."/>
            <person name="Seah K."/>
            <person name="Emmerich C."/>
        </authorList>
    </citation>
    <scope>NUCLEOTIDE SEQUENCE</scope>
    <source>
        <strain evidence="2">ATCC30299</strain>
    </source>
</reference>
<keyword evidence="1" id="KW-1133">Transmembrane helix</keyword>
<feature type="transmembrane region" description="Helical" evidence="1">
    <location>
        <begin position="145"/>
        <end position="164"/>
    </location>
</feature>
<keyword evidence="3" id="KW-1185">Reference proteome</keyword>